<evidence type="ECO:0000313" key="2">
    <source>
        <dbReference type="Proteomes" id="UP000054560"/>
    </source>
</evidence>
<dbReference type="EMBL" id="KQ242345">
    <property type="protein sequence ID" value="KNC79215.1"/>
    <property type="molecule type" value="Genomic_DNA"/>
</dbReference>
<proteinExistence type="predicted"/>
<dbReference type="RefSeq" id="XP_014153117.1">
    <property type="nucleotide sequence ID" value="XM_014297642.1"/>
</dbReference>
<evidence type="ECO:0000313" key="1">
    <source>
        <dbReference type="EMBL" id="KNC79215.1"/>
    </source>
</evidence>
<accession>A0A0L0FR23</accession>
<organism evidence="1 2">
    <name type="scientific">Sphaeroforma arctica JP610</name>
    <dbReference type="NCBI Taxonomy" id="667725"/>
    <lineage>
        <taxon>Eukaryota</taxon>
        <taxon>Ichthyosporea</taxon>
        <taxon>Ichthyophonida</taxon>
        <taxon>Sphaeroforma</taxon>
    </lineage>
</organism>
<protein>
    <submittedName>
        <fullName evidence="1">Uncharacterized protein</fullName>
    </submittedName>
</protein>
<dbReference type="GeneID" id="25908888"/>
<sequence length="111" mass="12685">MKDRAIPTSETKSNYTMGTVLKQDLEVATANTAAIARVTEKEDVKTLMYQFDVDVPGKYAVQEVEVMVHAPEYLESFEHPKDMKLCAFMDLFNDKIDAPKRHEVVRFHGSF</sequence>
<reference evidence="1 2" key="1">
    <citation type="submission" date="2011-02" db="EMBL/GenBank/DDBJ databases">
        <title>The Genome Sequence of Sphaeroforma arctica JP610.</title>
        <authorList>
            <consortium name="The Broad Institute Genome Sequencing Platform"/>
            <person name="Russ C."/>
            <person name="Cuomo C."/>
            <person name="Young S.K."/>
            <person name="Zeng Q."/>
            <person name="Gargeya S."/>
            <person name="Alvarado L."/>
            <person name="Berlin A."/>
            <person name="Chapman S.B."/>
            <person name="Chen Z."/>
            <person name="Freedman E."/>
            <person name="Gellesch M."/>
            <person name="Goldberg J."/>
            <person name="Griggs A."/>
            <person name="Gujja S."/>
            <person name="Heilman E."/>
            <person name="Heiman D."/>
            <person name="Howarth C."/>
            <person name="Mehta T."/>
            <person name="Neiman D."/>
            <person name="Pearson M."/>
            <person name="Roberts A."/>
            <person name="Saif S."/>
            <person name="Shea T."/>
            <person name="Shenoy N."/>
            <person name="Sisk P."/>
            <person name="Stolte C."/>
            <person name="Sykes S."/>
            <person name="White J."/>
            <person name="Yandava C."/>
            <person name="Burger G."/>
            <person name="Gray M.W."/>
            <person name="Holland P.W.H."/>
            <person name="King N."/>
            <person name="Lang F.B.F."/>
            <person name="Roger A.J."/>
            <person name="Ruiz-Trillo I."/>
            <person name="Haas B."/>
            <person name="Nusbaum C."/>
            <person name="Birren B."/>
        </authorList>
    </citation>
    <scope>NUCLEOTIDE SEQUENCE [LARGE SCALE GENOMIC DNA]</scope>
    <source>
        <strain evidence="1 2">JP610</strain>
    </source>
</reference>
<gene>
    <name evidence="1" type="ORF">SARC_08384</name>
</gene>
<dbReference type="AlphaFoldDB" id="A0A0L0FR23"/>
<name>A0A0L0FR23_9EUKA</name>
<dbReference type="Proteomes" id="UP000054560">
    <property type="component" value="Unassembled WGS sequence"/>
</dbReference>
<keyword evidence="2" id="KW-1185">Reference proteome</keyword>